<dbReference type="RefSeq" id="WP_013409127.1">
    <property type="nucleotide sequence ID" value="NC_014655.1"/>
</dbReference>
<sequence length="122" mass="13767">MKTISLLVIFLFPVLQSCKQESLKSGSLSKCVLLEQESWTVQSEIQDITGTILKSQFTNDTTQLFIIALDDQYNTEVSPCNLPPTFETLDTKVIVSGKIYTHPTRDYPYPPIELSSINHLNN</sequence>
<dbReference type="AlphaFoldDB" id="E4RX48"/>
<evidence type="ECO:0000313" key="1">
    <source>
        <dbReference type="EMBL" id="ADQ18087.1"/>
    </source>
</evidence>
<dbReference type="EMBL" id="CP002305">
    <property type="protein sequence ID" value="ADQ18087.1"/>
    <property type="molecule type" value="Genomic_DNA"/>
</dbReference>
<organism evidence="1 2">
    <name type="scientific">Leadbetterella byssophila (strain DSM 17132 / JCM 16389 / KACC 11308 / NBRC 106382 / 4M15)</name>
    <dbReference type="NCBI Taxonomy" id="649349"/>
    <lineage>
        <taxon>Bacteria</taxon>
        <taxon>Pseudomonadati</taxon>
        <taxon>Bacteroidota</taxon>
        <taxon>Cytophagia</taxon>
        <taxon>Cytophagales</taxon>
        <taxon>Leadbetterellaceae</taxon>
        <taxon>Leadbetterella</taxon>
    </lineage>
</organism>
<name>E4RX48_LEAB4</name>
<protein>
    <submittedName>
        <fullName evidence="1">Uncharacterized protein</fullName>
    </submittedName>
</protein>
<keyword evidence="2" id="KW-1185">Reference proteome</keyword>
<evidence type="ECO:0000313" key="2">
    <source>
        <dbReference type="Proteomes" id="UP000007435"/>
    </source>
</evidence>
<proteinExistence type="predicted"/>
<reference evidence="1 2" key="2">
    <citation type="journal article" date="2011" name="Stand. Genomic Sci.">
        <title>Complete genome sequence of Leadbetterella byssophila type strain (4M15).</title>
        <authorList>
            <person name="Abt B."/>
            <person name="Teshima H."/>
            <person name="Lucas S."/>
            <person name="Lapidus A."/>
            <person name="Del Rio T.G."/>
            <person name="Nolan M."/>
            <person name="Tice H."/>
            <person name="Cheng J.F."/>
            <person name="Pitluck S."/>
            <person name="Liolios K."/>
            <person name="Pagani I."/>
            <person name="Ivanova N."/>
            <person name="Mavromatis K."/>
            <person name="Pati A."/>
            <person name="Tapia R."/>
            <person name="Han C."/>
            <person name="Goodwin L."/>
            <person name="Chen A."/>
            <person name="Palaniappan K."/>
            <person name="Land M."/>
            <person name="Hauser L."/>
            <person name="Chang Y.J."/>
            <person name="Jeffries C.D."/>
            <person name="Rohde M."/>
            <person name="Goker M."/>
            <person name="Tindall B.J."/>
            <person name="Detter J.C."/>
            <person name="Woyke T."/>
            <person name="Bristow J."/>
            <person name="Eisen J.A."/>
            <person name="Markowitz V."/>
            <person name="Hugenholtz P."/>
            <person name="Klenk H.P."/>
            <person name="Kyrpides N.C."/>
        </authorList>
    </citation>
    <scope>NUCLEOTIDE SEQUENCE [LARGE SCALE GENOMIC DNA]</scope>
    <source>
        <strain evidence="2">DSM 17132 / JCM 16389 / KACC 11308 / NBRC 106382 / 4M15</strain>
    </source>
</reference>
<reference key="1">
    <citation type="submission" date="2010-11" db="EMBL/GenBank/DDBJ databases">
        <title>The complete genome of Leadbetterella byssophila DSM 17132.</title>
        <authorList>
            <consortium name="US DOE Joint Genome Institute (JGI-PGF)"/>
            <person name="Lucas S."/>
            <person name="Copeland A."/>
            <person name="Lapidus A."/>
            <person name="Glavina del Rio T."/>
            <person name="Dalin E."/>
            <person name="Tice H."/>
            <person name="Bruce D."/>
            <person name="Goodwin L."/>
            <person name="Pitluck S."/>
            <person name="Kyrpides N."/>
            <person name="Mavromatis K."/>
            <person name="Ivanova N."/>
            <person name="Teshima H."/>
            <person name="Brettin T."/>
            <person name="Detter J.C."/>
            <person name="Han C."/>
            <person name="Tapia R."/>
            <person name="Land M."/>
            <person name="Hauser L."/>
            <person name="Markowitz V."/>
            <person name="Cheng J.-F."/>
            <person name="Hugenholtz P."/>
            <person name="Woyke T."/>
            <person name="Wu D."/>
            <person name="Tindall B."/>
            <person name="Pomrenke H.G."/>
            <person name="Brambilla E."/>
            <person name="Klenk H.-P."/>
            <person name="Eisen J.A."/>
        </authorList>
    </citation>
    <scope>NUCLEOTIDE SEQUENCE [LARGE SCALE GENOMIC DNA]</scope>
    <source>
        <strain>DSM 17132</strain>
    </source>
</reference>
<gene>
    <name evidence="1" type="ordered locus">Lbys_2417</name>
</gene>
<accession>E4RX48</accession>
<dbReference type="HOGENOM" id="CLU_2023801_0_0_10"/>
<dbReference type="KEGG" id="lby:Lbys_2417"/>
<dbReference type="Proteomes" id="UP000007435">
    <property type="component" value="Chromosome"/>
</dbReference>
<dbReference type="PROSITE" id="PS51257">
    <property type="entry name" value="PROKAR_LIPOPROTEIN"/>
    <property type="match status" value="1"/>
</dbReference>